<feature type="domain" description="PucR C-terminal helix-turn-helix" evidence="2">
    <location>
        <begin position="493"/>
        <end position="551"/>
    </location>
</feature>
<dbReference type="InterPro" id="IPR041522">
    <property type="entry name" value="CdaR_GGDEF"/>
</dbReference>
<comment type="similarity">
    <text evidence="1">Belongs to the CdaR family.</text>
</comment>
<dbReference type="Pfam" id="PF17853">
    <property type="entry name" value="GGDEF_2"/>
    <property type="match status" value="1"/>
</dbReference>
<comment type="caution">
    <text evidence="4">The sequence shown here is derived from an EMBL/GenBank/DDBJ whole genome shotgun (WGS) entry which is preliminary data.</text>
</comment>
<dbReference type="PANTHER" id="PTHR33744:SF7">
    <property type="entry name" value="PUCR FAMILY TRANSCRIPTIONAL REGULATOR"/>
    <property type="match status" value="1"/>
</dbReference>
<dbReference type="Pfam" id="PF13556">
    <property type="entry name" value="HTH_30"/>
    <property type="match status" value="1"/>
</dbReference>
<evidence type="ECO:0008006" key="6">
    <source>
        <dbReference type="Google" id="ProtNLM"/>
    </source>
</evidence>
<dbReference type="Gene3D" id="1.10.10.2840">
    <property type="entry name" value="PucR C-terminal helix-turn-helix domain"/>
    <property type="match status" value="1"/>
</dbReference>
<evidence type="ECO:0000313" key="5">
    <source>
        <dbReference type="Proteomes" id="UP000078396"/>
    </source>
</evidence>
<evidence type="ECO:0000259" key="2">
    <source>
        <dbReference type="Pfam" id="PF13556"/>
    </source>
</evidence>
<dbReference type="AlphaFoldDB" id="A0A178M1J7"/>
<sequence>MKSESDSPQRRGWHADQISPESLAVLARVDFSDSDADEIFDMATTAVADLALCQVEASYRSVDELFVGFPPSQLKRPEIERHLRHSGCDGPVTVADGRWGWALPLNHRNDVLGCLVLSAVTAPPEHQILLLTILARQAGTALAHIATQDHNVGYTGRLITANSGLEEMNRELSSSIERLQRQATMYEVLSAGAQLGEQGIADALYELTALPVCVEDKFGNLRCWAGPGEPRPYPKQTGDDRDLLLHQLAAQNGLARVGSHLLALVQPRSEILGVLSLRDPKNSATDEALAALRQGAKILALELAHRRTLAEMELNLRRDLFDDLLAGTDRDGAYARADALGHDLRRPHYAVVMQSAAFAAGTLASAAGRAASALHLHYLLGRQGDVTVMLTDGRPDPHALYDLITEGLGKSGTVIGIGTRCEVPDELPRSFMEARRALNIRLHSANPEGAAAFDELGFYRLIAAAHDVGAVDAFMREWLGALLDYDEGRNSALVLTLSDYLECGGKYDESSAALHIHRSTLRYRLARISELTGHDLRDVDTRFNLHAATRAWRFLSEADRQRGD</sequence>
<dbReference type="EMBL" id="LWCS01000002">
    <property type="protein sequence ID" value="OAN41858.1"/>
    <property type="molecule type" value="Genomic_DNA"/>
</dbReference>
<gene>
    <name evidence="4" type="ORF">A4X20_03180</name>
</gene>
<dbReference type="OrthoDB" id="5241664at2"/>
<organism evidence="4 5">
    <name type="scientific">Mycolicibacterium iranicum</name>
    <name type="common">Mycobacterium iranicum</name>
    <dbReference type="NCBI Taxonomy" id="912594"/>
    <lineage>
        <taxon>Bacteria</taxon>
        <taxon>Bacillati</taxon>
        <taxon>Actinomycetota</taxon>
        <taxon>Actinomycetes</taxon>
        <taxon>Mycobacteriales</taxon>
        <taxon>Mycobacteriaceae</taxon>
        <taxon>Mycolicibacterium</taxon>
    </lineage>
</organism>
<evidence type="ECO:0000313" key="4">
    <source>
        <dbReference type="EMBL" id="OAN41858.1"/>
    </source>
</evidence>
<protein>
    <recommendedName>
        <fullName evidence="6">Transcriptional regulator</fullName>
    </recommendedName>
</protein>
<dbReference type="InterPro" id="IPR025736">
    <property type="entry name" value="PucR_C-HTH_dom"/>
</dbReference>
<name>A0A178M1J7_MYCIR</name>
<accession>A0A178M1J7</accession>
<evidence type="ECO:0000259" key="3">
    <source>
        <dbReference type="Pfam" id="PF17853"/>
    </source>
</evidence>
<reference evidence="4 5" key="1">
    <citation type="submission" date="2016-04" db="EMBL/GenBank/DDBJ databases">
        <title>Draft Genome Sequences of Staphylococcus capitis Strain H36, S. capitis Strain H65, S. cohnii Strain H62, S. hominis Strain H69, Mycobacterium iranicum Strain H39, Plantibacter sp. Strain H53, Pseudomonas oryzihabitans Strain H72, and Microbacterium sp. Strain H83, isolated from residential settings.</title>
        <authorList>
            <person name="Lymperopoulou D."/>
            <person name="Adams R.I."/>
            <person name="Lindow S."/>
            <person name="Coil D.A."/>
            <person name="Jospin G."/>
            <person name="Eisen J.A."/>
        </authorList>
    </citation>
    <scope>NUCLEOTIDE SEQUENCE [LARGE SCALE GENOMIC DNA]</scope>
    <source>
        <strain evidence="4 5">H39</strain>
    </source>
</reference>
<dbReference type="Proteomes" id="UP000078396">
    <property type="component" value="Unassembled WGS sequence"/>
</dbReference>
<dbReference type="InterPro" id="IPR051448">
    <property type="entry name" value="CdaR-like_regulators"/>
</dbReference>
<evidence type="ECO:0000256" key="1">
    <source>
        <dbReference type="ARBA" id="ARBA00006754"/>
    </source>
</evidence>
<dbReference type="PANTHER" id="PTHR33744">
    <property type="entry name" value="CARBOHYDRATE DIACID REGULATOR"/>
    <property type="match status" value="1"/>
</dbReference>
<proteinExistence type="inferred from homology"/>
<feature type="domain" description="CdaR GGDEF-like" evidence="3">
    <location>
        <begin position="328"/>
        <end position="440"/>
    </location>
</feature>
<dbReference type="InterPro" id="IPR042070">
    <property type="entry name" value="PucR_C-HTH_sf"/>
</dbReference>